<dbReference type="InterPro" id="IPR050627">
    <property type="entry name" value="Nitroreductase/BluB"/>
</dbReference>
<dbReference type="RefSeq" id="WP_163205214.1">
    <property type="nucleotide sequence ID" value="NZ_JAAGWG010000014.1"/>
</dbReference>
<gene>
    <name evidence="1" type="ORF">GCU60_11305</name>
</gene>
<evidence type="ECO:0000313" key="1">
    <source>
        <dbReference type="EMBL" id="NEK86340.1"/>
    </source>
</evidence>
<dbReference type="NCBIfam" id="NF047509">
    <property type="entry name" value="Rv3131_FMN_oxido"/>
    <property type="match status" value="1"/>
</dbReference>
<dbReference type="GO" id="GO:0016491">
    <property type="term" value="F:oxidoreductase activity"/>
    <property type="evidence" value="ECO:0007669"/>
    <property type="project" value="InterPro"/>
</dbReference>
<organism evidence="1 2">
    <name type="scientific">Blastococcus saxobsidens</name>
    <dbReference type="NCBI Taxonomy" id="138336"/>
    <lineage>
        <taxon>Bacteria</taxon>
        <taxon>Bacillati</taxon>
        <taxon>Actinomycetota</taxon>
        <taxon>Actinomycetes</taxon>
        <taxon>Geodermatophilales</taxon>
        <taxon>Geodermatophilaceae</taxon>
        <taxon>Blastococcus</taxon>
    </lineage>
</organism>
<reference evidence="1 2" key="1">
    <citation type="submission" date="2019-12" db="EMBL/GenBank/DDBJ databases">
        <title>the WGS of Blastococcus saxobsidens 67B17.</title>
        <authorList>
            <person name="Jiang Z."/>
        </authorList>
    </citation>
    <scope>NUCLEOTIDE SEQUENCE [LARGE SCALE GENOMIC DNA]</scope>
    <source>
        <strain evidence="1 2">67B17</strain>
    </source>
</reference>
<dbReference type="InterPro" id="IPR000415">
    <property type="entry name" value="Nitroreductase-like"/>
</dbReference>
<dbReference type="AlphaFoldDB" id="A0A6L9W4F8"/>
<dbReference type="Proteomes" id="UP000479241">
    <property type="component" value="Unassembled WGS sequence"/>
</dbReference>
<dbReference type="SUPFAM" id="SSF55469">
    <property type="entry name" value="FMN-dependent nitroreductase-like"/>
    <property type="match status" value="2"/>
</dbReference>
<dbReference type="PANTHER" id="PTHR23026:SF123">
    <property type="entry name" value="NAD(P)H NITROREDUCTASE RV3131-RELATED"/>
    <property type="match status" value="1"/>
</dbReference>
<accession>A0A6L9W4F8</accession>
<evidence type="ECO:0000313" key="2">
    <source>
        <dbReference type="Proteomes" id="UP000479241"/>
    </source>
</evidence>
<proteinExistence type="predicted"/>
<dbReference type="EMBL" id="JAAGWG010000014">
    <property type="protein sequence ID" value="NEK86340.1"/>
    <property type="molecule type" value="Genomic_DNA"/>
</dbReference>
<dbReference type="Gene3D" id="3.40.109.10">
    <property type="entry name" value="NADH Oxidase"/>
    <property type="match status" value="2"/>
</dbReference>
<dbReference type="PANTHER" id="PTHR23026">
    <property type="entry name" value="NADPH NITROREDUCTASE"/>
    <property type="match status" value="1"/>
</dbReference>
<comment type="caution">
    <text evidence="1">The sequence shown here is derived from an EMBL/GenBank/DDBJ whole genome shotgun (WGS) entry which is preliminary data.</text>
</comment>
<name>A0A6L9W4F8_9ACTN</name>
<protein>
    <submittedName>
        <fullName evidence="1">Nitroreductase</fullName>
    </submittedName>
</protein>
<sequence>MQEQDWTRVVTAATRAPSIHNTQPWRFVASPERLELHLDPARALPVLDPSRRQQVISCGTALEFAVVALAAEGFAAEVELVPEPDDPDLLGVLRIGGRVDVSDEARALAAAIERRHTVRAPFEARGVPDELVDRLQAEAGSHGTWLKPITRSEEEVATVFLISRAEEMEQGDPAYLAELESWLRTDPAAEDGVPVGAVPEGDPHERASNWLIRDFVAGHREAHPFRAAGDPDASPPEVERPAVVLMGTQADDRPAWLRSGRALARVLLIATDAGLVASPLTQALDWPATRTRMQSRLSLVGAPQMLLRMGYPRPAPEGAPAVVSRRRPVEDVLRFEDSAG</sequence>